<dbReference type="SUPFAM" id="SSF48576">
    <property type="entry name" value="Terpenoid synthases"/>
    <property type="match status" value="1"/>
</dbReference>
<evidence type="ECO:0000313" key="1">
    <source>
        <dbReference type="EMBL" id="KAL0057466.1"/>
    </source>
</evidence>
<dbReference type="InterPro" id="IPR008949">
    <property type="entry name" value="Isoprenoid_synthase_dom_sf"/>
</dbReference>
<reference evidence="1 2" key="1">
    <citation type="submission" date="2024-05" db="EMBL/GenBank/DDBJ databases">
        <title>A draft genome resource for the thread blight pathogen Marasmius tenuissimus strain MS-2.</title>
        <authorList>
            <person name="Yulfo-Soto G.E."/>
            <person name="Baruah I.K."/>
            <person name="Amoako-Attah I."/>
            <person name="Bukari Y."/>
            <person name="Meinhardt L.W."/>
            <person name="Bailey B.A."/>
            <person name="Cohen S.P."/>
        </authorList>
    </citation>
    <scope>NUCLEOTIDE SEQUENCE [LARGE SCALE GENOMIC DNA]</scope>
    <source>
        <strain evidence="1 2">MS-2</strain>
    </source>
</reference>
<comment type="caution">
    <text evidence="1">The sequence shown here is derived from an EMBL/GenBank/DDBJ whole genome shotgun (WGS) entry which is preliminary data.</text>
</comment>
<evidence type="ECO:0008006" key="3">
    <source>
        <dbReference type="Google" id="ProtNLM"/>
    </source>
</evidence>
<dbReference type="Gene3D" id="1.10.600.10">
    <property type="entry name" value="Farnesyl Diphosphate Synthase"/>
    <property type="match status" value="1"/>
</dbReference>
<dbReference type="Proteomes" id="UP001437256">
    <property type="component" value="Unassembled WGS sequence"/>
</dbReference>
<evidence type="ECO:0000313" key="2">
    <source>
        <dbReference type="Proteomes" id="UP001437256"/>
    </source>
</evidence>
<keyword evidence="2" id="KW-1185">Reference proteome</keyword>
<organism evidence="1 2">
    <name type="scientific">Marasmius tenuissimus</name>
    <dbReference type="NCBI Taxonomy" id="585030"/>
    <lineage>
        <taxon>Eukaryota</taxon>
        <taxon>Fungi</taxon>
        <taxon>Dikarya</taxon>
        <taxon>Basidiomycota</taxon>
        <taxon>Agaricomycotina</taxon>
        <taxon>Agaricomycetes</taxon>
        <taxon>Agaricomycetidae</taxon>
        <taxon>Agaricales</taxon>
        <taxon>Marasmiineae</taxon>
        <taxon>Marasmiaceae</taxon>
        <taxon>Marasmius</taxon>
    </lineage>
</organism>
<dbReference type="Pfam" id="PF19086">
    <property type="entry name" value="Terpene_syn_C_2"/>
    <property type="match status" value="1"/>
</dbReference>
<accession>A0ABR2Z9B9</accession>
<protein>
    <recommendedName>
        <fullName evidence="3">Terpene synthase</fullName>
    </recommendedName>
</protein>
<gene>
    <name evidence="1" type="ORF">AAF712_015893</name>
</gene>
<name>A0ABR2Z9B9_9AGAR</name>
<sequence length="316" mass="36050">MSKAIDTTLVPQYFQRFPVRLHKDEPLIAQGSDATRKMFRRLVPESEKDTRSYAVGPYGVVHAFCYPEGKAEKVKLAAEITEALWMYDDIIEALPQEEAALEHAAVKQLVSGDKIADAAPGKKNLRTSIFHDARDRITALDPERAPWIIGTLRQYLTEYDGNDKTYDDVEEYCTFRTLNVGYRTCSLWVQWTLDIYLNDEETQITKEFDAACARVMALTNDYWSWEMEKKEVVDRFAGIRNAIPVVMKQHSLSEKDVKILVKDLTIQAEEVVWKTGLKLKETGTDTIKDYVDGILLLMGGSGFWSATSPRYNSVQK</sequence>
<dbReference type="EMBL" id="JBBXMP010000528">
    <property type="protein sequence ID" value="KAL0057466.1"/>
    <property type="molecule type" value="Genomic_DNA"/>
</dbReference>
<proteinExistence type="predicted"/>